<keyword evidence="1" id="KW-1133">Transmembrane helix</keyword>
<name>A0A7X3EZQ0_9PSED</name>
<gene>
    <name evidence="2" type="ORF">F9Z43_03370</name>
</gene>
<evidence type="ECO:0000313" key="2">
    <source>
        <dbReference type="EMBL" id="MVF48399.1"/>
    </source>
</evidence>
<organism evidence="2 3">
    <name type="scientific">Pseudomonas monteilii</name>
    <dbReference type="NCBI Taxonomy" id="76759"/>
    <lineage>
        <taxon>Bacteria</taxon>
        <taxon>Pseudomonadati</taxon>
        <taxon>Pseudomonadota</taxon>
        <taxon>Gammaproteobacteria</taxon>
        <taxon>Pseudomonadales</taxon>
        <taxon>Pseudomonadaceae</taxon>
        <taxon>Pseudomonas</taxon>
    </lineage>
</organism>
<sequence length="66" mass="6677">MLWVNCLLQILEACAVPVGAGLPANTGEARAIHRGACFAGLPALTGICVILAGYSCVSSSTRSTSL</sequence>
<keyword evidence="1" id="KW-0472">Membrane</keyword>
<protein>
    <submittedName>
        <fullName evidence="2">Uncharacterized protein</fullName>
    </submittedName>
</protein>
<dbReference type="AlphaFoldDB" id="A0A7X3EZQ0"/>
<dbReference type="Proteomes" id="UP000440965">
    <property type="component" value="Unassembled WGS sequence"/>
</dbReference>
<comment type="caution">
    <text evidence="2">The sequence shown here is derived from an EMBL/GenBank/DDBJ whole genome shotgun (WGS) entry which is preliminary data.</text>
</comment>
<feature type="transmembrane region" description="Helical" evidence="1">
    <location>
        <begin position="31"/>
        <end position="57"/>
    </location>
</feature>
<keyword evidence="1" id="KW-0812">Transmembrane</keyword>
<proteinExistence type="predicted"/>
<dbReference type="EMBL" id="WEIK01000002">
    <property type="protein sequence ID" value="MVF48399.1"/>
    <property type="molecule type" value="Genomic_DNA"/>
</dbReference>
<accession>A0A7X3EZQ0</accession>
<evidence type="ECO:0000313" key="3">
    <source>
        <dbReference type="Proteomes" id="UP000440965"/>
    </source>
</evidence>
<reference evidence="2 3" key="1">
    <citation type="submission" date="2019-10" db="EMBL/GenBank/DDBJ databases">
        <title>XDR Pseudomonas monteilii producing IMP-16 from LCR.</title>
        <authorList>
            <person name="Ballaben A."/>
            <person name="Doi Y."/>
        </authorList>
    </citation>
    <scope>NUCLEOTIDE SEQUENCE [LARGE SCALE GENOMIC DNA]</scope>
    <source>
        <strain evidence="2 3">597/14</strain>
    </source>
</reference>
<evidence type="ECO:0000256" key="1">
    <source>
        <dbReference type="SAM" id="Phobius"/>
    </source>
</evidence>